<dbReference type="EMBL" id="CP114029">
    <property type="protein sequence ID" value="WAP70649.1"/>
    <property type="molecule type" value="Genomic_DNA"/>
</dbReference>
<evidence type="ECO:0000256" key="7">
    <source>
        <dbReference type="ARBA" id="ARBA00022840"/>
    </source>
</evidence>
<dbReference type="EC" id="2.7.1.12" evidence="3 9"/>
<dbReference type="RefSeq" id="WP_268883157.1">
    <property type="nucleotide sequence ID" value="NZ_CP114029.1"/>
</dbReference>
<gene>
    <name evidence="10" type="ORF">OH818_11890</name>
</gene>
<dbReference type="PANTHER" id="PTHR43442:SF3">
    <property type="entry name" value="GLUCONOKINASE-RELATED"/>
    <property type="match status" value="1"/>
</dbReference>
<comment type="similarity">
    <text evidence="2 9">Belongs to the gluconokinase GntK/GntV family.</text>
</comment>
<dbReference type="InterPro" id="IPR006001">
    <property type="entry name" value="Therm_gnt_kin"/>
</dbReference>
<organism evidence="10 11">
    <name type="scientific">Jiella pelagia</name>
    <dbReference type="NCBI Taxonomy" id="2986949"/>
    <lineage>
        <taxon>Bacteria</taxon>
        <taxon>Pseudomonadati</taxon>
        <taxon>Pseudomonadota</taxon>
        <taxon>Alphaproteobacteria</taxon>
        <taxon>Hyphomicrobiales</taxon>
        <taxon>Aurantimonadaceae</taxon>
        <taxon>Jiella</taxon>
    </lineage>
</organism>
<dbReference type="PANTHER" id="PTHR43442">
    <property type="entry name" value="GLUCONOKINASE-RELATED"/>
    <property type="match status" value="1"/>
</dbReference>
<sequence length="173" mass="18783">MGDAARPTALVIMGPSGVGKSTTAELIAARLGWPFAEADEFHPKANIEKMTNGVPLNDEDRAPWLKAIRDWISREAQSGASTVLTCSALKRSYRDVLRQADARVRCVALAADPDLVATRLDKRMGHYMPKSLLQSQFADFQPLQADEDGITVPVVAAPDEVVRTILSRLGLDA</sequence>
<evidence type="ECO:0000256" key="2">
    <source>
        <dbReference type="ARBA" id="ARBA00008420"/>
    </source>
</evidence>
<comment type="catalytic activity">
    <reaction evidence="8 9">
        <text>D-gluconate + ATP = 6-phospho-D-gluconate + ADP + H(+)</text>
        <dbReference type="Rhea" id="RHEA:19433"/>
        <dbReference type="ChEBI" id="CHEBI:15378"/>
        <dbReference type="ChEBI" id="CHEBI:18391"/>
        <dbReference type="ChEBI" id="CHEBI:30616"/>
        <dbReference type="ChEBI" id="CHEBI:58759"/>
        <dbReference type="ChEBI" id="CHEBI:456216"/>
        <dbReference type="EC" id="2.7.1.12"/>
    </reaction>
</comment>
<protein>
    <recommendedName>
        <fullName evidence="3 9">Gluconokinase</fullName>
        <ecNumber evidence="3 9">2.7.1.12</ecNumber>
    </recommendedName>
</protein>
<dbReference type="SUPFAM" id="SSF52540">
    <property type="entry name" value="P-loop containing nucleoside triphosphate hydrolases"/>
    <property type="match status" value="1"/>
</dbReference>
<keyword evidence="5 9" id="KW-0547">Nucleotide-binding</keyword>
<evidence type="ECO:0000256" key="9">
    <source>
        <dbReference type="RuleBase" id="RU363066"/>
    </source>
</evidence>
<evidence type="ECO:0000256" key="3">
    <source>
        <dbReference type="ARBA" id="ARBA00012054"/>
    </source>
</evidence>
<proteinExistence type="inferred from homology"/>
<dbReference type="Proteomes" id="UP001164020">
    <property type="component" value="Chromosome"/>
</dbReference>
<evidence type="ECO:0000256" key="6">
    <source>
        <dbReference type="ARBA" id="ARBA00022777"/>
    </source>
</evidence>
<keyword evidence="4 9" id="KW-0808">Transferase</keyword>
<evidence type="ECO:0000256" key="5">
    <source>
        <dbReference type="ARBA" id="ARBA00022741"/>
    </source>
</evidence>
<accession>A0ABY7C3J0</accession>
<reference evidence="10" key="1">
    <citation type="submission" date="2022-12" db="EMBL/GenBank/DDBJ databases">
        <title>Jiella pelagia sp. nov., isolated from phosphonate enriched culture of Northwest Pacific surface seawater.</title>
        <authorList>
            <person name="Shin D.Y."/>
            <person name="Hwang C.Y."/>
        </authorList>
    </citation>
    <scope>NUCLEOTIDE SEQUENCE</scope>
    <source>
        <strain evidence="10">HL-NP1</strain>
    </source>
</reference>
<evidence type="ECO:0000256" key="1">
    <source>
        <dbReference type="ARBA" id="ARBA00004761"/>
    </source>
</evidence>
<keyword evidence="6 9" id="KW-0418">Kinase</keyword>
<keyword evidence="7 9" id="KW-0067">ATP-binding</keyword>
<dbReference type="InterPro" id="IPR027417">
    <property type="entry name" value="P-loop_NTPase"/>
</dbReference>
<evidence type="ECO:0000313" key="10">
    <source>
        <dbReference type="EMBL" id="WAP70649.1"/>
    </source>
</evidence>
<evidence type="ECO:0000313" key="11">
    <source>
        <dbReference type="Proteomes" id="UP001164020"/>
    </source>
</evidence>
<keyword evidence="11" id="KW-1185">Reference proteome</keyword>
<evidence type="ECO:0000256" key="4">
    <source>
        <dbReference type="ARBA" id="ARBA00022679"/>
    </source>
</evidence>
<dbReference type="CDD" id="cd02021">
    <property type="entry name" value="GntK"/>
    <property type="match status" value="1"/>
</dbReference>
<comment type="pathway">
    <text evidence="1">Carbohydrate acid metabolism.</text>
</comment>
<dbReference type="NCBIfam" id="TIGR01313">
    <property type="entry name" value="therm_gnt_kin"/>
    <property type="match status" value="1"/>
</dbReference>
<evidence type="ECO:0000256" key="8">
    <source>
        <dbReference type="ARBA" id="ARBA00048090"/>
    </source>
</evidence>
<dbReference type="Pfam" id="PF13671">
    <property type="entry name" value="AAA_33"/>
    <property type="match status" value="1"/>
</dbReference>
<dbReference type="Gene3D" id="3.40.50.300">
    <property type="entry name" value="P-loop containing nucleotide triphosphate hydrolases"/>
    <property type="match status" value="1"/>
</dbReference>
<name>A0ABY7C3J0_9HYPH</name>